<evidence type="ECO:0000256" key="3">
    <source>
        <dbReference type="ARBA" id="ARBA00022729"/>
    </source>
</evidence>
<dbReference type="RefSeq" id="WP_233464476.1">
    <property type="nucleotide sequence ID" value="NZ_JACHKZ010000011.1"/>
</dbReference>
<dbReference type="InterPro" id="IPR030678">
    <property type="entry name" value="Peptide/Ni-bd"/>
</dbReference>
<comment type="similarity">
    <text evidence="1">Belongs to the bacterial solute-binding protein 5 family.</text>
</comment>
<evidence type="ECO:0000259" key="5">
    <source>
        <dbReference type="Pfam" id="PF00496"/>
    </source>
</evidence>
<reference evidence="6 7" key="1">
    <citation type="submission" date="2020-08" db="EMBL/GenBank/DDBJ databases">
        <title>Functional genomics of gut bacteria from endangered species of beetles.</title>
        <authorList>
            <person name="Carlos-Shanley C."/>
        </authorList>
    </citation>
    <scope>NUCLEOTIDE SEQUENCE [LARGE SCALE GENOMIC DNA]</scope>
    <source>
        <strain evidence="6 7">S00124</strain>
    </source>
</reference>
<dbReference type="PANTHER" id="PTHR30290:SF9">
    <property type="entry name" value="OLIGOPEPTIDE-BINDING PROTEIN APPA"/>
    <property type="match status" value="1"/>
</dbReference>
<accession>A0ABR6RG27</accession>
<dbReference type="Gene3D" id="3.10.105.10">
    <property type="entry name" value="Dipeptide-binding Protein, Domain 3"/>
    <property type="match status" value="1"/>
</dbReference>
<dbReference type="PANTHER" id="PTHR30290">
    <property type="entry name" value="PERIPLASMIC BINDING COMPONENT OF ABC TRANSPORTER"/>
    <property type="match status" value="1"/>
</dbReference>
<dbReference type="PIRSF" id="PIRSF002741">
    <property type="entry name" value="MppA"/>
    <property type="match status" value="1"/>
</dbReference>
<evidence type="ECO:0000313" key="7">
    <source>
        <dbReference type="Proteomes" id="UP000562492"/>
    </source>
</evidence>
<evidence type="ECO:0000256" key="1">
    <source>
        <dbReference type="ARBA" id="ARBA00005695"/>
    </source>
</evidence>
<keyword evidence="3 4" id="KW-0732">Signal</keyword>
<dbReference type="InterPro" id="IPR000914">
    <property type="entry name" value="SBP_5_dom"/>
</dbReference>
<keyword evidence="2" id="KW-0813">Transport</keyword>
<evidence type="ECO:0000256" key="2">
    <source>
        <dbReference type="ARBA" id="ARBA00022448"/>
    </source>
</evidence>
<organism evidence="6 7">
    <name type="scientific">Comamonas odontotermitis</name>
    <dbReference type="NCBI Taxonomy" id="379895"/>
    <lineage>
        <taxon>Bacteria</taxon>
        <taxon>Pseudomonadati</taxon>
        <taxon>Pseudomonadota</taxon>
        <taxon>Betaproteobacteria</taxon>
        <taxon>Burkholderiales</taxon>
        <taxon>Comamonadaceae</taxon>
        <taxon>Comamonas</taxon>
    </lineage>
</organism>
<name>A0ABR6RG27_9BURK</name>
<dbReference type="Proteomes" id="UP000562492">
    <property type="component" value="Unassembled WGS sequence"/>
</dbReference>
<dbReference type="SUPFAM" id="SSF53850">
    <property type="entry name" value="Periplasmic binding protein-like II"/>
    <property type="match status" value="1"/>
</dbReference>
<sequence length="540" mass="59830">MLPQAPAEMHLAPCPFRLFAKANALVIAAAALLSLNAEAHTLRLANQGDPMSMDPHSLQESFQLSFLGNIYEPLIGRDRHFALMPMLATAWEATSPTTWRFKLRQGVKFHDGSAFTADDVIFSYQRTQSESSDTKLYVAPIKAMRKVDAYTVEMETAQPMPILPDLLSGWLVMGKGWAEKNNAGVPADVRKGTENHASLNANGTGPFQLKQRQPGVRTVLKPFDGWWGQKEHNLTEVVFTPIANNATRVAALVSGEVDLMEPVPLQDIQRIQSSANLQVLQKPELRTMYLGLDVGRDELLYSNIKGKNPLKDVRVRQALYQAIDIETIRSKIMRGAAQPAGIIVAPGVRGYDASLDKRRPFDPAAAKKLLAEAGYPNGFELGLHCPTDRYVNDQAICQSVTAMWTRAGIKTTLYAETKALYLPRAFKRDVSAFLLGWQPASNDAQNTLWALLNTPANDGRGRFNLGGYANPKLDALTQDIGVEIDPAKRQGLMKAAWQIVQDDIPLLPLHNQNLAWGVKRNIDVVQQPDNSQPLRYIHVR</sequence>
<evidence type="ECO:0000256" key="4">
    <source>
        <dbReference type="SAM" id="SignalP"/>
    </source>
</evidence>
<dbReference type="Gene3D" id="3.90.76.10">
    <property type="entry name" value="Dipeptide-binding Protein, Domain 1"/>
    <property type="match status" value="1"/>
</dbReference>
<keyword evidence="7" id="KW-1185">Reference proteome</keyword>
<dbReference type="Gene3D" id="3.40.190.10">
    <property type="entry name" value="Periplasmic binding protein-like II"/>
    <property type="match status" value="1"/>
</dbReference>
<feature type="chain" id="PRO_5045202929" evidence="4">
    <location>
        <begin position="40"/>
        <end position="540"/>
    </location>
</feature>
<comment type="caution">
    <text evidence="6">The sequence shown here is derived from an EMBL/GenBank/DDBJ whole genome shotgun (WGS) entry which is preliminary data.</text>
</comment>
<dbReference type="EMBL" id="JACHKZ010000011">
    <property type="protein sequence ID" value="MBB6578087.1"/>
    <property type="molecule type" value="Genomic_DNA"/>
</dbReference>
<feature type="domain" description="Solute-binding protein family 5" evidence="5">
    <location>
        <begin position="83"/>
        <end position="455"/>
    </location>
</feature>
<dbReference type="Pfam" id="PF00496">
    <property type="entry name" value="SBP_bac_5"/>
    <property type="match status" value="1"/>
</dbReference>
<dbReference type="CDD" id="cd08498">
    <property type="entry name" value="PBP2_NikA_DppA_OppA_like_2"/>
    <property type="match status" value="1"/>
</dbReference>
<proteinExistence type="inferred from homology"/>
<evidence type="ECO:0000313" key="6">
    <source>
        <dbReference type="EMBL" id="MBB6578087.1"/>
    </source>
</evidence>
<feature type="signal peptide" evidence="4">
    <location>
        <begin position="1"/>
        <end position="39"/>
    </location>
</feature>
<gene>
    <name evidence="6" type="ORF">HNP33_002162</name>
</gene>
<protein>
    <submittedName>
        <fullName evidence="6">Peptide/nickel transport system substrate-binding protein</fullName>
    </submittedName>
</protein>
<dbReference type="InterPro" id="IPR039424">
    <property type="entry name" value="SBP_5"/>
</dbReference>